<comment type="caution">
    <text evidence="2">Lacks conserved residue(s) required for the propagation of feature annotation.</text>
</comment>
<feature type="non-terminal residue" evidence="3">
    <location>
        <position position="1"/>
    </location>
</feature>
<dbReference type="CDD" id="cd11304">
    <property type="entry name" value="Cadherin_repeat"/>
    <property type="match status" value="1"/>
</dbReference>
<keyword evidence="2" id="KW-1015">Disulfide bond</keyword>
<feature type="disulfide bond" evidence="2">
    <location>
        <begin position="334"/>
        <end position="343"/>
    </location>
</feature>
<dbReference type="GO" id="GO:0005509">
    <property type="term" value="F:calcium ion binding"/>
    <property type="evidence" value="ECO:0007669"/>
    <property type="project" value="UniProtKB-UniRule"/>
</dbReference>
<reference evidence="3" key="1">
    <citation type="submission" date="2022-03" db="EMBL/GenBank/DDBJ databases">
        <authorList>
            <person name="Martin C."/>
        </authorList>
    </citation>
    <scope>NUCLEOTIDE SEQUENCE</scope>
</reference>
<dbReference type="CDD" id="cd00053">
    <property type="entry name" value="EGF"/>
    <property type="match status" value="1"/>
</dbReference>
<dbReference type="Proteomes" id="UP000749559">
    <property type="component" value="Unassembled WGS sequence"/>
</dbReference>
<name>A0A8J1UYT1_OWEFU</name>
<protein>
    <submittedName>
        <fullName evidence="3">Uncharacterized protein</fullName>
    </submittedName>
</protein>
<dbReference type="PROSITE" id="PS50268">
    <property type="entry name" value="CADHERIN_2"/>
    <property type="match status" value="1"/>
</dbReference>
<dbReference type="InterPro" id="IPR015919">
    <property type="entry name" value="Cadherin-like_sf"/>
</dbReference>
<dbReference type="InterPro" id="IPR002126">
    <property type="entry name" value="Cadherin-like_dom"/>
</dbReference>
<comment type="caution">
    <text evidence="3">The sequence shown here is derived from an EMBL/GenBank/DDBJ whole genome shotgun (WGS) entry which is preliminary data.</text>
</comment>
<evidence type="ECO:0000256" key="1">
    <source>
        <dbReference type="PROSITE-ProRule" id="PRU00043"/>
    </source>
</evidence>
<keyword evidence="4" id="KW-1185">Reference proteome</keyword>
<evidence type="ECO:0000313" key="3">
    <source>
        <dbReference type="EMBL" id="CAH1790614.1"/>
    </source>
</evidence>
<gene>
    <name evidence="3" type="ORF">OFUS_LOCUS15794</name>
</gene>
<dbReference type="GO" id="GO:0007156">
    <property type="term" value="P:homophilic cell adhesion via plasma membrane adhesion molecules"/>
    <property type="evidence" value="ECO:0007669"/>
    <property type="project" value="InterPro"/>
</dbReference>
<dbReference type="OrthoDB" id="8943530at2759"/>
<organism evidence="3 4">
    <name type="scientific">Owenia fusiformis</name>
    <name type="common">Polychaete worm</name>
    <dbReference type="NCBI Taxonomy" id="6347"/>
    <lineage>
        <taxon>Eukaryota</taxon>
        <taxon>Metazoa</taxon>
        <taxon>Spiralia</taxon>
        <taxon>Lophotrochozoa</taxon>
        <taxon>Annelida</taxon>
        <taxon>Polychaeta</taxon>
        <taxon>Sedentaria</taxon>
        <taxon>Canalipalpata</taxon>
        <taxon>Sabellida</taxon>
        <taxon>Oweniida</taxon>
        <taxon>Oweniidae</taxon>
        <taxon>Owenia</taxon>
    </lineage>
</organism>
<dbReference type="PROSITE" id="PS01186">
    <property type="entry name" value="EGF_2"/>
    <property type="match status" value="1"/>
</dbReference>
<dbReference type="PROSITE" id="PS00022">
    <property type="entry name" value="EGF_1"/>
    <property type="match status" value="1"/>
</dbReference>
<dbReference type="InterPro" id="IPR000742">
    <property type="entry name" value="EGF"/>
</dbReference>
<dbReference type="SUPFAM" id="SSF57196">
    <property type="entry name" value="EGF/Laminin"/>
    <property type="match status" value="1"/>
</dbReference>
<dbReference type="Gene3D" id="2.10.25.10">
    <property type="entry name" value="Laminin"/>
    <property type="match status" value="1"/>
</dbReference>
<accession>A0A8J1UYT1</accession>
<dbReference type="Gene3D" id="2.60.40.60">
    <property type="entry name" value="Cadherins"/>
    <property type="match status" value="1"/>
</dbReference>
<evidence type="ECO:0000256" key="2">
    <source>
        <dbReference type="PROSITE-ProRule" id="PRU00076"/>
    </source>
</evidence>
<sequence length="429" mass="47015">LFGHLFDHCPWNLNQLFYNYTFIVGPLNNYDPKVNDFIVSLVVKLPLYKTQYVTTIIATDRDGDGIRYSFVEPSDYFNIDSDSGVIRAIHDITVLIGEQSIHVGVEDDGIPPRKSISVLKLIFEAADSKTVSPDYTDHTTEMTNTVTSTTDTYDHAANTTVVNPFTTVDDKFTKTSGITTSTPSIVTSGATLPSKNSGLLSLLLTLKMLWKAVFNDVDANETRGLYQSILLILRDAFKGMSNILKVTLDGLSPGSVVVKLGVLLSEKATNKTANETLNVLRKYLETVNYTVLTDKENITIKEDSLIVNVDPCQNVNCGENGECVYRDQHTACRCYSGYEGPDCSDSTNGESTNTLVIIICVTVGAISIIGIVAVCYCVMQRGKRGKSSTNTDDKDMSVLGYNSTMLAKQQGQRSTIGRTESRSSWMGGL</sequence>
<dbReference type="EMBL" id="CAIIXF020000007">
    <property type="protein sequence ID" value="CAH1790614.1"/>
    <property type="molecule type" value="Genomic_DNA"/>
</dbReference>
<dbReference type="AlphaFoldDB" id="A0A8J1UYT1"/>
<dbReference type="GO" id="GO:0016020">
    <property type="term" value="C:membrane"/>
    <property type="evidence" value="ECO:0007669"/>
    <property type="project" value="InterPro"/>
</dbReference>
<evidence type="ECO:0000313" key="4">
    <source>
        <dbReference type="Proteomes" id="UP000749559"/>
    </source>
</evidence>
<dbReference type="SUPFAM" id="SSF49313">
    <property type="entry name" value="Cadherin-like"/>
    <property type="match status" value="1"/>
</dbReference>
<keyword evidence="1" id="KW-0106">Calcium</keyword>
<proteinExistence type="predicted"/>
<keyword evidence="2" id="KW-0245">EGF-like domain</keyword>
<dbReference type="PROSITE" id="PS50026">
    <property type="entry name" value="EGF_3"/>
    <property type="match status" value="1"/>
</dbReference>